<dbReference type="PRINTS" id="PR00502">
    <property type="entry name" value="NUDIXFAMILY"/>
</dbReference>
<evidence type="ECO:0000256" key="5">
    <source>
        <dbReference type="ARBA" id="ARBA00022801"/>
    </source>
</evidence>
<comment type="similarity">
    <text evidence="3">Belongs to the Nudix hydrolase family. NudK subfamily.</text>
</comment>
<dbReference type="InterPro" id="IPR015797">
    <property type="entry name" value="NUDIX_hydrolase-like_dom_sf"/>
</dbReference>
<evidence type="ECO:0000256" key="7">
    <source>
        <dbReference type="ARBA" id="ARBA00032272"/>
    </source>
</evidence>
<dbReference type="InterPro" id="IPR020084">
    <property type="entry name" value="NUDIX_hydrolase_CS"/>
</dbReference>
<sequence>MNAPLNDVIETVLLETPFFNVVDLNDGTRPEGKGYKVVKEPKAINGAVIIPMLPDGKLILSNLFRRAIGTMSIEFPRGKVDDGENPAEAAIRELMEELGMKALRVKELGKMHSNTSLLSSAVAIYAVSVTGEVEGETDGEVMSTMVKTPEEIQEMIFNGSITDGHTISALMMLISAANQ</sequence>
<proteinExistence type="inferred from homology"/>
<dbReference type="Pfam" id="PF00293">
    <property type="entry name" value="NUDIX"/>
    <property type="match status" value="1"/>
</dbReference>
<evidence type="ECO:0000256" key="4">
    <source>
        <dbReference type="ARBA" id="ARBA00016377"/>
    </source>
</evidence>
<dbReference type="PROSITE" id="PS51462">
    <property type="entry name" value="NUDIX"/>
    <property type="match status" value="1"/>
</dbReference>
<dbReference type="PROSITE" id="PS00893">
    <property type="entry name" value="NUDIX_BOX"/>
    <property type="match status" value="1"/>
</dbReference>
<evidence type="ECO:0000313" key="11">
    <source>
        <dbReference type="Proteomes" id="UP000637061"/>
    </source>
</evidence>
<feature type="domain" description="Nudix hydrolase" evidence="9">
    <location>
        <begin position="39"/>
        <end position="171"/>
    </location>
</feature>
<evidence type="ECO:0000313" key="10">
    <source>
        <dbReference type="EMBL" id="MBI6882609.1"/>
    </source>
</evidence>
<comment type="caution">
    <text evidence="10">The sequence shown here is derived from an EMBL/GenBank/DDBJ whole genome shotgun (WGS) entry which is preliminary data.</text>
</comment>
<evidence type="ECO:0000259" key="9">
    <source>
        <dbReference type="PROSITE" id="PS51462"/>
    </source>
</evidence>
<dbReference type="SUPFAM" id="SSF55811">
    <property type="entry name" value="Nudix"/>
    <property type="match status" value="1"/>
</dbReference>
<dbReference type="PANTHER" id="PTHR11839:SF18">
    <property type="entry name" value="NUDIX HYDROLASE DOMAIN-CONTAINING PROTEIN"/>
    <property type="match status" value="1"/>
</dbReference>
<name>A0A8I1JIK1_PSEPU</name>
<comment type="catalytic activity">
    <reaction evidence="1">
        <text>GDP-alpha-D-mannose + H2O = alpha-D-mannose 1-phosphate + GMP + 2 H(+)</text>
        <dbReference type="Rhea" id="RHEA:27978"/>
        <dbReference type="ChEBI" id="CHEBI:15377"/>
        <dbReference type="ChEBI" id="CHEBI:15378"/>
        <dbReference type="ChEBI" id="CHEBI:57527"/>
        <dbReference type="ChEBI" id="CHEBI:58115"/>
        <dbReference type="ChEBI" id="CHEBI:58409"/>
    </reaction>
</comment>
<dbReference type="GO" id="GO:0019693">
    <property type="term" value="P:ribose phosphate metabolic process"/>
    <property type="evidence" value="ECO:0007669"/>
    <property type="project" value="TreeGrafter"/>
</dbReference>
<dbReference type="Proteomes" id="UP000637061">
    <property type="component" value="Unassembled WGS sequence"/>
</dbReference>
<dbReference type="PANTHER" id="PTHR11839">
    <property type="entry name" value="UDP/ADP-SUGAR PYROPHOSPHATASE"/>
    <property type="match status" value="1"/>
</dbReference>
<dbReference type="GO" id="GO:0016462">
    <property type="term" value="F:pyrophosphatase activity"/>
    <property type="evidence" value="ECO:0007669"/>
    <property type="project" value="UniProtKB-ARBA"/>
</dbReference>
<dbReference type="CDD" id="cd03424">
    <property type="entry name" value="NUDIX_ADPRase_Nudt5_UGPPase_Nudt14"/>
    <property type="match status" value="1"/>
</dbReference>
<evidence type="ECO:0000256" key="1">
    <source>
        <dbReference type="ARBA" id="ARBA00000847"/>
    </source>
</evidence>
<dbReference type="EMBL" id="JAEHTE010000001">
    <property type="protein sequence ID" value="MBI6882609.1"/>
    <property type="molecule type" value="Genomic_DNA"/>
</dbReference>
<dbReference type="InterPro" id="IPR000086">
    <property type="entry name" value="NUDIX_hydrolase_dom"/>
</dbReference>
<evidence type="ECO:0000256" key="2">
    <source>
        <dbReference type="ARBA" id="ARBA00001946"/>
    </source>
</evidence>
<dbReference type="GO" id="GO:0006753">
    <property type="term" value="P:nucleoside phosphate metabolic process"/>
    <property type="evidence" value="ECO:0007669"/>
    <property type="project" value="TreeGrafter"/>
</dbReference>
<protein>
    <recommendedName>
        <fullName evidence="4">GDP-mannose pyrophosphatase</fullName>
    </recommendedName>
    <alternativeName>
        <fullName evidence="6">GDP-mannose hydrolase</fullName>
    </alternativeName>
    <alternativeName>
        <fullName evidence="7">GDPMK</fullName>
    </alternativeName>
</protein>
<comment type="cofactor">
    <cofactor evidence="2">
        <name>Mg(2+)</name>
        <dbReference type="ChEBI" id="CHEBI:18420"/>
    </cofactor>
</comment>
<reference evidence="10" key="1">
    <citation type="submission" date="2020-12" db="EMBL/GenBank/DDBJ databases">
        <title>Enhanced detection system for hospital associated transmission using whole genome sequencing surveillance.</title>
        <authorList>
            <person name="Harrison L.H."/>
            <person name="Van Tyne D."/>
            <person name="Marsh J.W."/>
            <person name="Griffith M.P."/>
            <person name="Snyder D.J."/>
            <person name="Cooper V.S."/>
            <person name="Mustapha M."/>
        </authorList>
    </citation>
    <scope>NUCLEOTIDE SEQUENCE</scope>
    <source>
        <strain evidence="10">PSB00042</strain>
    </source>
</reference>
<evidence type="ECO:0000256" key="3">
    <source>
        <dbReference type="ARBA" id="ARBA00007275"/>
    </source>
</evidence>
<dbReference type="RefSeq" id="WP_198746222.1">
    <property type="nucleotide sequence ID" value="NZ_JAEHTE010000001.1"/>
</dbReference>
<evidence type="ECO:0000256" key="8">
    <source>
        <dbReference type="RuleBase" id="RU003476"/>
    </source>
</evidence>
<evidence type="ECO:0000256" key="6">
    <source>
        <dbReference type="ARBA" id="ARBA00032162"/>
    </source>
</evidence>
<dbReference type="AlphaFoldDB" id="A0A8I1JIK1"/>
<organism evidence="10 11">
    <name type="scientific">Pseudomonas putida</name>
    <name type="common">Arthrobacter siderocapsulatus</name>
    <dbReference type="NCBI Taxonomy" id="303"/>
    <lineage>
        <taxon>Bacteria</taxon>
        <taxon>Pseudomonadati</taxon>
        <taxon>Pseudomonadota</taxon>
        <taxon>Gammaproteobacteria</taxon>
        <taxon>Pseudomonadales</taxon>
        <taxon>Pseudomonadaceae</taxon>
        <taxon>Pseudomonas</taxon>
    </lineage>
</organism>
<gene>
    <name evidence="10" type="ORF">JEU22_01680</name>
</gene>
<accession>A0A8I1JIK1</accession>
<keyword evidence="5 8" id="KW-0378">Hydrolase</keyword>
<dbReference type="Gene3D" id="3.90.79.10">
    <property type="entry name" value="Nucleoside Triphosphate Pyrophosphohydrolase"/>
    <property type="match status" value="1"/>
</dbReference>
<dbReference type="InterPro" id="IPR020476">
    <property type="entry name" value="Nudix_hydrolase"/>
</dbReference>